<sequence length="889" mass="89391">RVAGGTLALTGQGSIATSDRVVADATFDISGTDTGASINSLAGSGSVVLGDRVLTVTGGHDSFAGNISGNGVLAVSGGVQAINGTNSYTGETRVAGGTLALTGQGSIATSDRVVADATFDISGTDTGASINSLAGSGSVVLGDRVLTVTGGHDSFAGNISGNGTFAVSGGVQELTGINTQAGGTLINGGTLVVGTDSALGASSGRLAMSNGTLVTTAPLSTARSIGLSGVNTLNTNSQAVALSGTVSGSGALVADGGGTLTLSGQNTYSGGTLVTGKTTLAVAADSALGDPSGALVIDSGKLLALDSFSSNRAISVHVDGVIDSNGYVLDLNGPITQQMSATSATETMVFDGTAKVNGSLTLNNSGLTVERNASLRGTGTVYRPTLVLGTLAPGNSPGTLVFTAPVTMAEGSMLSLDIDGTGTEKGAGNFSRVLVQGTDSSFTADGTLRPHLRGITGNASNTYTPPVGQGFRVVEAEGGVEGSFATLEQPTDALLPGSRFDVLYTPNTVDLYVTPQSYTDLTPFGVGLTANQTAVARGLDALRPVDAERVSAAATAVLGTLYSQVPQALPQVMNTLGGTVYGDALMAGLSRDRAFGAAIADQASLRRSDRAAEARTYTPWISGLGEQLHVGASGNTGYRSSAGGFAAGADMRLGAGLLAGLAVGYSEGKVTASDTGGQTRLGMLHLAAYGSWNRDRFFVDAQGGLNNTDAKTKRDLPTFGLVARGRDSSWGGSAAVETGGRFEFANWRVQPGVGLRVDTIDRDALTERGASVLSLRVGDDSATSLRGTVGFRAEARLRLAEGYDFLPNIRAHYAHDFADVTTTTSAAFTGAPDTGIRLASARTGRDGALLGAGFAVSLPVGASLYANYSADLRSNASAQSVTGGLRWSW</sequence>
<dbReference type="PROSITE" id="PS51208">
    <property type="entry name" value="AUTOTRANSPORTER"/>
    <property type="match status" value="1"/>
</dbReference>
<reference evidence="3 4" key="1">
    <citation type="submission" date="2024-09" db="EMBL/GenBank/DDBJ databases">
        <authorList>
            <person name="Sun Q."/>
            <person name="Mori K."/>
        </authorList>
    </citation>
    <scope>NUCLEOTIDE SEQUENCE [LARGE SCALE GENOMIC DNA]</scope>
    <source>
        <strain evidence="3 4">TBRC 5777</strain>
    </source>
</reference>
<organism evidence="3 4">
    <name type="scientific">Roseomonas elaeocarpi</name>
    <dbReference type="NCBI Taxonomy" id="907779"/>
    <lineage>
        <taxon>Bacteria</taxon>
        <taxon>Pseudomonadati</taxon>
        <taxon>Pseudomonadota</taxon>
        <taxon>Alphaproteobacteria</taxon>
        <taxon>Acetobacterales</taxon>
        <taxon>Roseomonadaceae</taxon>
        <taxon>Roseomonas</taxon>
    </lineage>
</organism>
<keyword evidence="1" id="KW-0732">Signal</keyword>
<evidence type="ECO:0000256" key="1">
    <source>
        <dbReference type="ARBA" id="ARBA00022729"/>
    </source>
</evidence>
<evidence type="ECO:0000259" key="2">
    <source>
        <dbReference type="PROSITE" id="PS51208"/>
    </source>
</evidence>
<dbReference type="SUPFAM" id="SSF103515">
    <property type="entry name" value="Autotransporter"/>
    <property type="match status" value="1"/>
</dbReference>
<accession>A0ABV6K065</accession>
<name>A0ABV6K065_9PROT</name>
<dbReference type="Pfam" id="PF03797">
    <property type="entry name" value="Autotransporter"/>
    <property type="match status" value="1"/>
</dbReference>
<dbReference type="InterPro" id="IPR013425">
    <property type="entry name" value="Autotrns_rpt"/>
</dbReference>
<evidence type="ECO:0000313" key="4">
    <source>
        <dbReference type="Proteomes" id="UP001589865"/>
    </source>
</evidence>
<dbReference type="SUPFAM" id="SSF51126">
    <property type="entry name" value="Pectin lyase-like"/>
    <property type="match status" value="1"/>
</dbReference>
<dbReference type="Pfam" id="PF12951">
    <property type="entry name" value="PATR"/>
    <property type="match status" value="3"/>
</dbReference>
<dbReference type="SMART" id="SM00869">
    <property type="entry name" value="Autotransporter"/>
    <property type="match status" value="1"/>
</dbReference>
<dbReference type="InterPro" id="IPR036709">
    <property type="entry name" value="Autotransporte_beta_dom_sf"/>
</dbReference>
<dbReference type="InterPro" id="IPR011050">
    <property type="entry name" value="Pectin_lyase_fold/virulence"/>
</dbReference>
<dbReference type="NCBIfam" id="TIGR02601">
    <property type="entry name" value="autotrns_rpt"/>
    <property type="match status" value="1"/>
</dbReference>
<proteinExistence type="predicted"/>
<protein>
    <submittedName>
        <fullName evidence="3">Autotransporter domain-containing protein</fullName>
    </submittedName>
</protein>
<dbReference type="Proteomes" id="UP001589865">
    <property type="component" value="Unassembled WGS sequence"/>
</dbReference>
<gene>
    <name evidence="3" type="ORF">ACFFGY_22420</name>
</gene>
<comment type="caution">
    <text evidence="3">The sequence shown here is derived from an EMBL/GenBank/DDBJ whole genome shotgun (WGS) entry which is preliminary data.</text>
</comment>
<dbReference type="RefSeq" id="WP_377046763.1">
    <property type="nucleotide sequence ID" value="NZ_JBHLUN010000036.1"/>
</dbReference>
<dbReference type="Gene3D" id="2.40.128.130">
    <property type="entry name" value="Autotransporter beta-domain"/>
    <property type="match status" value="1"/>
</dbReference>
<feature type="non-terminal residue" evidence="3">
    <location>
        <position position="1"/>
    </location>
</feature>
<dbReference type="InterPro" id="IPR005546">
    <property type="entry name" value="Autotransporte_beta"/>
</dbReference>
<keyword evidence="4" id="KW-1185">Reference proteome</keyword>
<feature type="domain" description="Autotransporter" evidence="2">
    <location>
        <begin position="612"/>
        <end position="889"/>
    </location>
</feature>
<dbReference type="EMBL" id="JBHLUN010000036">
    <property type="protein sequence ID" value="MFC0411010.1"/>
    <property type="molecule type" value="Genomic_DNA"/>
</dbReference>
<evidence type="ECO:0000313" key="3">
    <source>
        <dbReference type="EMBL" id="MFC0411010.1"/>
    </source>
</evidence>